<proteinExistence type="predicted"/>
<organism evidence="1">
    <name type="scientific">Paenibacillus ihbetae</name>
    <dbReference type="NCBI Taxonomy" id="1870820"/>
    <lineage>
        <taxon>Bacteria</taxon>
        <taxon>Bacillati</taxon>
        <taxon>Bacillota</taxon>
        <taxon>Bacilli</taxon>
        <taxon>Bacillales</taxon>
        <taxon>Paenibacillaceae</taxon>
        <taxon>Paenibacillus</taxon>
    </lineage>
</organism>
<dbReference type="KEGG" id="pib:BBD41_24885"/>
<evidence type="ECO:0000313" key="1">
    <source>
        <dbReference type="EMBL" id="ANY75547.1"/>
    </source>
</evidence>
<name>A0A1B2E6L4_9BACL</name>
<sequence>MSWYSIIPLERSLAPGSDDLEPGRRFREIRIGGVLMEVEPMGEEQARIVRLLDCGLEHYLNSSYAPGSIIRYIPTIAAGENEAKG</sequence>
<dbReference type="EMBL" id="CP016809">
    <property type="protein sequence ID" value="ANY75547.1"/>
    <property type="molecule type" value="Genomic_DNA"/>
</dbReference>
<dbReference type="Pfam" id="PF14035">
    <property type="entry name" value="YlzJ"/>
    <property type="match status" value="1"/>
</dbReference>
<dbReference type="RefSeq" id="WP_099479289.1">
    <property type="nucleotide sequence ID" value="NZ_CP016809.1"/>
</dbReference>
<accession>A0A1B2E6L4</accession>
<gene>
    <name evidence="1" type="ORF">BBD41_24885</name>
</gene>
<dbReference type="AlphaFoldDB" id="A0A1B2E6L4"/>
<protein>
    <submittedName>
        <fullName evidence="1">Uncharacterized protein</fullName>
    </submittedName>
</protein>
<dbReference type="InterPro" id="IPR025619">
    <property type="entry name" value="YlzJ"/>
</dbReference>
<reference evidence="1" key="1">
    <citation type="submission" date="2016-08" db="EMBL/GenBank/DDBJ databases">
        <title>Complete Genome Seqeunce of Paenibacillus sp. nov. IHBB 9852 from high altitute lake of Indian trans-Himalayas.</title>
        <authorList>
            <person name="Kiran S."/>
            <person name="Swarnkar M.K."/>
            <person name="Rana A."/>
            <person name="Tewari R."/>
            <person name="Gulati A."/>
        </authorList>
    </citation>
    <scope>NUCLEOTIDE SEQUENCE [LARGE SCALE GENOMIC DNA]</scope>
    <source>
        <strain evidence="1">IHBB 9852</strain>
    </source>
</reference>